<dbReference type="InterPro" id="IPR036291">
    <property type="entry name" value="NAD(P)-bd_dom_sf"/>
</dbReference>
<dbReference type="Gene3D" id="3.40.50.720">
    <property type="entry name" value="NAD(P)-binding Rossmann-like Domain"/>
    <property type="match status" value="1"/>
</dbReference>
<dbReference type="CDD" id="cd05262">
    <property type="entry name" value="SDR_a7"/>
    <property type="match status" value="1"/>
</dbReference>
<dbReference type="Proteomes" id="UP000647172">
    <property type="component" value="Unassembled WGS sequence"/>
</dbReference>
<sequence length="293" mass="30298">MHVFVTGGTGLIGTAVIAELLGNGHTVLALTRSEASTLAAETAGAEPLPGGLTDLNALRTGAARADGVIHLAFSNDFSSPEALARAVEEESAALRTLGEELTGSNRPFVTVSGTPWVPGRVSTETDPLPTDGPVGGRGRAVTAILDLASHGVRSTAVRLPRTVHNEGRGGFAGLLTDIARRTGVSGYPGDGLQRWPAVHARDAATLFRLALEQAPAGSAWHAVADEGDAVRDLATVIGRRLGLPVEAVPAETYGPLAPIFSADQPASSAYTRAALGWQPKHPSLLRDLELIEP</sequence>
<dbReference type="GO" id="GO:0005737">
    <property type="term" value="C:cytoplasm"/>
    <property type="evidence" value="ECO:0007669"/>
    <property type="project" value="TreeGrafter"/>
</dbReference>
<keyword evidence="4" id="KW-1185">Reference proteome</keyword>
<dbReference type="SUPFAM" id="SSF51735">
    <property type="entry name" value="NAD(P)-binding Rossmann-fold domains"/>
    <property type="match status" value="1"/>
</dbReference>
<proteinExistence type="predicted"/>
<gene>
    <name evidence="3" type="ORF">Ani05nite_44020</name>
</gene>
<dbReference type="RefSeq" id="WP_203770910.1">
    <property type="nucleotide sequence ID" value="NZ_BAAAYJ010000055.1"/>
</dbReference>
<dbReference type="GO" id="GO:0004029">
    <property type="term" value="F:aldehyde dehydrogenase (NAD+) activity"/>
    <property type="evidence" value="ECO:0007669"/>
    <property type="project" value="TreeGrafter"/>
</dbReference>
<evidence type="ECO:0000256" key="1">
    <source>
        <dbReference type="SAM" id="MobiDB-lite"/>
    </source>
</evidence>
<feature type="region of interest" description="Disordered" evidence="1">
    <location>
        <begin position="112"/>
        <end position="135"/>
    </location>
</feature>
<organism evidence="3 4">
    <name type="scientific">Actinoplanes nipponensis</name>
    <dbReference type="NCBI Taxonomy" id="135950"/>
    <lineage>
        <taxon>Bacteria</taxon>
        <taxon>Bacillati</taxon>
        <taxon>Actinomycetota</taxon>
        <taxon>Actinomycetes</taxon>
        <taxon>Micromonosporales</taxon>
        <taxon>Micromonosporaceae</taxon>
        <taxon>Actinoplanes</taxon>
    </lineage>
</organism>
<reference evidence="3" key="1">
    <citation type="submission" date="2021-01" db="EMBL/GenBank/DDBJ databases">
        <title>Whole genome shotgun sequence of Actinoplanes nipponensis NBRC 14063.</title>
        <authorList>
            <person name="Komaki H."/>
            <person name="Tamura T."/>
        </authorList>
    </citation>
    <scope>NUCLEOTIDE SEQUENCE</scope>
    <source>
        <strain evidence="3">NBRC 14063</strain>
    </source>
</reference>
<dbReference type="PANTHER" id="PTHR48079">
    <property type="entry name" value="PROTEIN YEEZ"/>
    <property type="match status" value="1"/>
</dbReference>
<dbReference type="PANTHER" id="PTHR48079:SF6">
    <property type="entry name" value="NAD(P)-BINDING DOMAIN-CONTAINING PROTEIN-RELATED"/>
    <property type="match status" value="1"/>
</dbReference>
<comment type="caution">
    <text evidence="3">The sequence shown here is derived from an EMBL/GenBank/DDBJ whole genome shotgun (WGS) entry which is preliminary data.</text>
</comment>
<accession>A0A919MQT2</accession>
<evidence type="ECO:0000259" key="2">
    <source>
        <dbReference type="Pfam" id="PF01370"/>
    </source>
</evidence>
<protein>
    <submittedName>
        <fullName evidence="3">3-beta hydroxysteroid dehydrogenase</fullName>
    </submittedName>
</protein>
<evidence type="ECO:0000313" key="4">
    <source>
        <dbReference type="Proteomes" id="UP000647172"/>
    </source>
</evidence>
<dbReference type="EMBL" id="BOMQ01000053">
    <property type="protein sequence ID" value="GIE50868.1"/>
    <property type="molecule type" value="Genomic_DNA"/>
</dbReference>
<dbReference type="InterPro" id="IPR051783">
    <property type="entry name" value="NAD(P)-dependent_oxidoreduct"/>
</dbReference>
<feature type="domain" description="NAD-dependent epimerase/dehydratase" evidence="2">
    <location>
        <begin position="3"/>
        <end position="215"/>
    </location>
</feature>
<dbReference type="AlphaFoldDB" id="A0A919MQT2"/>
<evidence type="ECO:0000313" key="3">
    <source>
        <dbReference type="EMBL" id="GIE50868.1"/>
    </source>
</evidence>
<dbReference type="Pfam" id="PF01370">
    <property type="entry name" value="Epimerase"/>
    <property type="match status" value="1"/>
</dbReference>
<dbReference type="InterPro" id="IPR001509">
    <property type="entry name" value="Epimerase_deHydtase"/>
</dbReference>
<name>A0A919MQT2_9ACTN</name>